<keyword evidence="9" id="KW-1133">Transmembrane helix</keyword>
<evidence type="ECO:0000256" key="1">
    <source>
        <dbReference type="ARBA" id="ARBA00000085"/>
    </source>
</evidence>
<dbReference type="InterPro" id="IPR005467">
    <property type="entry name" value="His_kinase_dom"/>
</dbReference>
<evidence type="ECO:0000256" key="4">
    <source>
        <dbReference type="ARBA" id="ARBA00022553"/>
    </source>
</evidence>
<dbReference type="PROSITE" id="PS50109">
    <property type="entry name" value="HIS_KIN"/>
    <property type="match status" value="1"/>
</dbReference>
<keyword evidence="13" id="KW-1185">Reference proteome</keyword>
<keyword evidence="4" id="KW-0597">Phosphoprotein</keyword>
<dbReference type="EC" id="2.7.13.3" evidence="3"/>
<protein>
    <recommendedName>
        <fullName evidence="3">histidine kinase</fullName>
        <ecNumber evidence="3">2.7.13.3</ecNumber>
    </recommendedName>
</protein>
<dbReference type="Gene3D" id="3.30.450.20">
    <property type="entry name" value="PAS domain"/>
    <property type="match status" value="1"/>
</dbReference>
<dbReference type="PANTHER" id="PTHR41523">
    <property type="entry name" value="TWO-COMPONENT SYSTEM SENSOR PROTEIN"/>
    <property type="match status" value="1"/>
</dbReference>
<reference evidence="12" key="2">
    <citation type="submission" date="2023-01" db="EMBL/GenBank/DDBJ databases">
        <title>Draft genome sequence of Algimonas ampicilliniresistens strain NBRC 108219.</title>
        <authorList>
            <person name="Sun Q."/>
            <person name="Mori K."/>
        </authorList>
    </citation>
    <scope>NUCLEOTIDE SEQUENCE</scope>
    <source>
        <strain evidence="12">NBRC 108219</strain>
    </source>
</reference>
<gene>
    <name evidence="12" type="primary">phyK</name>
    <name evidence="12" type="ORF">GCM10007853_24790</name>
</gene>
<dbReference type="InterPro" id="IPR011495">
    <property type="entry name" value="Sig_transdc_His_kin_sub2_dim/P"/>
</dbReference>
<feature type="domain" description="HAMP" evidence="11">
    <location>
        <begin position="302"/>
        <end position="356"/>
    </location>
</feature>
<evidence type="ECO:0000256" key="7">
    <source>
        <dbReference type="ARBA" id="ARBA00022777"/>
    </source>
</evidence>
<dbReference type="PROSITE" id="PS50885">
    <property type="entry name" value="HAMP"/>
    <property type="match status" value="1"/>
</dbReference>
<keyword evidence="6" id="KW-0547">Nucleotide-binding</keyword>
<evidence type="ECO:0000313" key="12">
    <source>
        <dbReference type="EMBL" id="GLQ24605.1"/>
    </source>
</evidence>
<dbReference type="CDD" id="cd06225">
    <property type="entry name" value="HAMP"/>
    <property type="match status" value="1"/>
</dbReference>
<comment type="catalytic activity">
    <reaction evidence="1">
        <text>ATP + protein L-histidine = ADP + protein N-phospho-L-histidine.</text>
        <dbReference type="EC" id="2.7.13.3"/>
    </reaction>
</comment>
<evidence type="ECO:0000256" key="8">
    <source>
        <dbReference type="ARBA" id="ARBA00022840"/>
    </source>
</evidence>
<evidence type="ECO:0000256" key="5">
    <source>
        <dbReference type="ARBA" id="ARBA00022679"/>
    </source>
</evidence>
<keyword evidence="8" id="KW-0067">ATP-binding</keyword>
<sequence>MTVRGDETTENGTPVRHDTRWWQSVRLRFGLLLALALLPWLLLSALETYAELDRARVSQSRLADIVASSTVAEVGQTLEAGRLGLDAAPQIIADLGCEAGSAEVLDRLGVYTALIVKDATNAVICQNPSSVSDLVLENPDAFSADKLFRIEAGLLGTGDQAQMVVVLQTVIRSSGHTYTLILPENLGRRDVLDVTLGAGSRITLTKLDGTGIVGLDRSEERNQFFLDRIADADVSLLDYTNRNGENRRSAARYFKYLGIYVSVGRPVRFENILSLINPYTSVMLPILAWLVGFGLIWIGTRSMLLAPISKVRRTARLFAGGKMDSRVRLSDSAAAEVQGLAYSFNSMAHQLQERDLRIADNMDEKDTLMREIHHRVKNNLQIIISLLNMQERKAVGAEAIEAISETRTRINAIAIVHRGLYESTDLRGIDVAPFISRLVASISESIGAEEAGISVKQSVAPCHLSADHAIPVALFIVEAISNAAEHGVERGGTIHIDIQCPETGVLQIDVADDGRGVGDPDAMRGIGTRLMKGFARQLAGTLVFQDNAPGLTARLTLPIDDSPEQPFQVSQKRR</sequence>
<keyword evidence="9" id="KW-0812">Transmembrane</keyword>
<feature type="transmembrane region" description="Helical" evidence="9">
    <location>
        <begin position="29"/>
        <end position="50"/>
    </location>
</feature>
<dbReference type="SMART" id="SM00304">
    <property type="entry name" value="HAMP"/>
    <property type="match status" value="1"/>
</dbReference>
<evidence type="ECO:0000259" key="11">
    <source>
        <dbReference type="PROSITE" id="PS50885"/>
    </source>
</evidence>
<evidence type="ECO:0000259" key="10">
    <source>
        <dbReference type="PROSITE" id="PS50109"/>
    </source>
</evidence>
<reference evidence="12" key="1">
    <citation type="journal article" date="2014" name="Int. J. Syst. Evol. Microbiol.">
        <title>Complete genome of a new Firmicutes species belonging to the dominant human colonic microbiota ('Ruminococcus bicirculans') reveals two chromosomes and a selective capacity to utilize plant glucans.</title>
        <authorList>
            <consortium name="NISC Comparative Sequencing Program"/>
            <person name="Wegmann U."/>
            <person name="Louis P."/>
            <person name="Goesmann A."/>
            <person name="Henrissat B."/>
            <person name="Duncan S.H."/>
            <person name="Flint H.J."/>
        </authorList>
    </citation>
    <scope>NUCLEOTIDE SEQUENCE</scope>
    <source>
        <strain evidence="12">NBRC 108219</strain>
    </source>
</reference>
<dbReference type="InterPro" id="IPR003594">
    <property type="entry name" value="HATPase_dom"/>
</dbReference>
<dbReference type="InterPro" id="IPR003660">
    <property type="entry name" value="HAMP_dom"/>
</dbReference>
<comment type="subcellular location">
    <subcellularLocation>
        <location evidence="2">Membrane</location>
    </subcellularLocation>
</comment>
<accession>A0ABQ5VD25</accession>
<evidence type="ECO:0000313" key="13">
    <source>
        <dbReference type="Proteomes" id="UP001161391"/>
    </source>
</evidence>
<dbReference type="Proteomes" id="UP001161391">
    <property type="component" value="Unassembled WGS sequence"/>
</dbReference>
<proteinExistence type="predicted"/>
<organism evidence="12 13">
    <name type="scientific">Algimonas ampicilliniresistens</name>
    <dbReference type="NCBI Taxonomy" id="1298735"/>
    <lineage>
        <taxon>Bacteria</taxon>
        <taxon>Pseudomonadati</taxon>
        <taxon>Pseudomonadota</taxon>
        <taxon>Alphaproteobacteria</taxon>
        <taxon>Maricaulales</taxon>
        <taxon>Robiginitomaculaceae</taxon>
        <taxon>Algimonas</taxon>
    </lineage>
</organism>
<dbReference type="GO" id="GO:0016301">
    <property type="term" value="F:kinase activity"/>
    <property type="evidence" value="ECO:0007669"/>
    <property type="project" value="UniProtKB-KW"/>
</dbReference>
<dbReference type="Pfam" id="PF07568">
    <property type="entry name" value="HisKA_2"/>
    <property type="match status" value="1"/>
</dbReference>
<dbReference type="EMBL" id="BSNK01000002">
    <property type="protein sequence ID" value="GLQ24605.1"/>
    <property type="molecule type" value="Genomic_DNA"/>
</dbReference>
<dbReference type="SUPFAM" id="SSF55874">
    <property type="entry name" value="ATPase domain of HSP90 chaperone/DNA topoisomerase II/histidine kinase"/>
    <property type="match status" value="1"/>
</dbReference>
<dbReference type="Gene3D" id="3.30.565.10">
    <property type="entry name" value="Histidine kinase-like ATPase, C-terminal domain"/>
    <property type="match status" value="1"/>
</dbReference>
<dbReference type="PANTHER" id="PTHR41523:SF8">
    <property type="entry name" value="ETHYLENE RESPONSE SENSOR PROTEIN"/>
    <property type="match status" value="1"/>
</dbReference>
<keyword evidence="9" id="KW-0472">Membrane</keyword>
<dbReference type="SMART" id="SM00387">
    <property type="entry name" value="HATPase_c"/>
    <property type="match status" value="1"/>
</dbReference>
<feature type="transmembrane region" description="Helical" evidence="9">
    <location>
        <begin position="282"/>
        <end position="306"/>
    </location>
</feature>
<feature type="domain" description="Histidine kinase" evidence="10">
    <location>
        <begin position="371"/>
        <end position="561"/>
    </location>
</feature>
<name>A0ABQ5VD25_9PROT</name>
<evidence type="ECO:0000256" key="2">
    <source>
        <dbReference type="ARBA" id="ARBA00004370"/>
    </source>
</evidence>
<evidence type="ECO:0000256" key="6">
    <source>
        <dbReference type="ARBA" id="ARBA00022741"/>
    </source>
</evidence>
<dbReference type="InterPro" id="IPR036890">
    <property type="entry name" value="HATPase_C_sf"/>
</dbReference>
<dbReference type="RefSeq" id="WP_284391211.1">
    <property type="nucleotide sequence ID" value="NZ_BSNK01000002.1"/>
</dbReference>
<evidence type="ECO:0000256" key="9">
    <source>
        <dbReference type="SAM" id="Phobius"/>
    </source>
</evidence>
<comment type="caution">
    <text evidence="12">The sequence shown here is derived from an EMBL/GenBank/DDBJ whole genome shotgun (WGS) entry which is preliminary data.</text>
</comment>
<keyword evidence="7 12" id="KW-0418">Kinase</keyword>
<keyword evidence="5" id="KW-0808">Transferase</keyword>
<evidence type="ECO:0000256" key="3">
    <source>
        <dbReference type="ARBA" id="ARBA00012438"/>
    </source>
</evidence>